<organism evidence="1 2">
    <name type="scientific">Saccharobesus litoralis</name>
    <dbReference type="NCBI Taxonomy" id="2172099"/>
    <lineage>
        <taxon>Bacteria</taxon>
        <taxon>Pseudomonadati</taxon>
        <taxon>Pseudomonadota</taxon>
        <taxon>Gammaproteobacteria</taxon>
        <taxon>Alteromonadales</taxon>
        <taxon>Alteromonadaceae</taxon>
        <taxon>Saccharobesus</taxon>
    </lineage>
</organism>
<evidence type="ECO:0000313" key="1">
    <source>
        <dbReference type="EMBL" id="AWB67601.1"/>
    </source>
</evidence>
<dbReference type="OrthoDB" id="307608at2"/>
<accession>A0A2S0VTR1</accession>
<dbReference type="AlphaFoldDB" id="A0A2S0VTR1"/>
<sequence length="147" mass="16560">MRIDLDYFGELLTIFLDSTKAHIDFNDIKEAGLEVITESKELSEKFIFHMQLALDNQLIGNSSGQAFVLEDIGITQTLDGAISICIMPIRLTQKGHDFAATLNNKEVIDKLKSEFKDAPFKVIFEGGQKLFQHYMKKKLDTITSEGS</sequence>
<reference evidence="1 2" key="1">
    <citation type="submission" date="2018-01" db="EMBL/GenBank/DDBJ databases">
        <title>Genome sequence of a Cantenovulum-like bacteria.</title>
        <authorList>
            <person name="Tan W.R."/>
            <person name="Lau N.-S."/>
            <person name="Go F."/>
            <person name="Amirul A.-A.A."/>
        </authorList>
    </citation>
    <scope>NUCLEOTIDE SEQUENCE [LARGE SCALE GENOMIC DNA]</scope>
    <source>
        <strain evidence="1 2">CCB-QB4</strain>
    </source>
</reference>
<dbReference type="EMBL" id="CP026604">
    <property type="protein sequence ID" value="AWB67601.1"/>
    <property type="molecule type" value="Genomic_DNA"/>
</dbReference>
<protein>
    <submittedName>
        <fullName evidence="1">DUF2513 domain-containing protein</fullName>
    </submittedName>
</protein>
<keyword evidence="2" id="KW-1185">Reference proteome</keyword>
<dbReference type="RefSeq" id="WP_108603647.1">
    <property type="nucleotide sequence ID" value="NZ_CP026604.1"/>
</dbReference>
<proteinExistence type="predicted"/>
<evidence type="ECO:0000313" key="2">
    <source>
        <dbReference type="Proteomes" id="UP000244441"/>
    </source>
</evidence>
<gene>
    <name evidence="1" type="ORF">C2869_14645</name>
</gene>
<dbReference type="KEGG" id="cate:C2869_14645"/>
<dbReference type="Proteomes" id="UP000244441">
    <property type="component" value="Chromosome"/>
</dbReference>
<name>A0A2S0VTR1_9ALTE</name>